<comment type="similarity">
    <text evidence="2">Belongs to the amidase family.</text>
</comment>
<dbReference type="PANTHER" id="PTHR46072">
    <property type="entry name" value="AMIDASE-RELATED-RELATED"/>
    <property type="match status" value="1"/>
</dbReference>
<dbReference type="EMBL" id="NAJM01000016">
    <property type="protein sequence ID" value="RVX71673.1"/>
    <property type="molecule type" value="Genomic_DNA"/>
</dbReference>
<dbReference type="GO" id="GO:0004040">
    <property type="term" value="F:amidase activity"/>
    <property type="evidence" value="ECO:0007669"/>
    <property type="project" value="UniProtKB-EC"/>
</dbReference>
<dbReference type="VEuPathDB" id="FungiDB:PV10_02344"/>
<dbReference type="InterPro" id="IPR020556">
    <property type="entry name" value="Amidase_CS"/>
</dbReference>
<dbReference type="EC" id="3.5.1.4" evidence="3"/>
<dbReference type="SUPFAM" id="SSF75304">
    <property type="entry name" value="Amidase signature (AS) enzymes"/>
    <property type="match status" value="1"/>
</dbReference>
<reference evidence="7 8" key="1">
    <citation type="submission" date="2017-03" db="EMBL/GenBank/DDBJ databases">
        <title>Genomes of endolithic fungi from Antarctica.</title>
        <authorList>
            <person name="Coleine C."/>
            <person name="Masonjones S."/>
            <person name="Stajich J.E."/>
        </authorList>
    </citation>
    <scope>NUCLEOTIDE SEQUENCE [LARGE SCALE GENOMIC DNA]</scope>
    <source>
        <strain evidence="7 8">CCFEE 6314</strain>
    </source>
</reference>
<evidence type="ECO:0000256" key="2">
    <source>
        <dbReference type="ARBA" id="ARBA00009199"/>
    </source>
</evidence>
<dbReference type="PIRSF" id="PIRSF001221">
    <property type="entry name" value="Amidase_fungi"/>
    <property type="match status" value="1"/>
</dbReference>
<evidence type="ECO:0000256" key="5">
    <source>
        <dbReference type="PIRSR" id="PIRSR001221-1"/>
    </source>
</evidence>
<dbReference type="Gene3D" id="3.90.1300.10">
    <property type="entry name" value="Amidase signature (AS) domain"/>
    <property type="match status" value="1"/>
</dbReference>
<sequence length="508" mass="56573">MSVPYTSGIMTDTELALTELDATELIELLATAKVTSYDLTLAFCKRAAIAQQVVNCLTCMFVEEALQRARELDQYLETTGKVVGPYHGLPFSIKDHWAMKGKMNCTALVGWIDFVATDDAYIVGALRRAGAVFYCKTTQPQSAMHLETSSNVYGRTSNPFNRRLTCGGSSGGEGALVAFRGSPIGLAADIGGSIRAPAANNGLFGAKISSGRIPLDGIQHVILGNDAIPCVGGPVCRSARDNEYFIKTILAGEPWKATHSVVPLPWRTVALPEKITIGFIFDDGIVRPHPPITIAMEKLKTRLQDLPQFEVVDWKPFDHAHGYDVCRKLYYPDGAKMMLEAIESSGEPVLPLTEWVTKDSHAKVRPIRELWDLNIEREKYRGQYLRYWNKQHPEVDFLISPVGPGVAPRHDTSRYWGYTSVWNILDWPAYVFPTGEKASPELHPKDESYQPRDNEFDAYNWSNYDPSVFEGAPISLQLVGRKWDDERVMKAVERLSVALNLKDAGTRS</sequence>
<feature type="active site" description="Acyl-ester intermediate" evidence="5">
    <location>
        <position position="193"/>
    </location>
</feature>
<feature type="domain" description="Amidase" evidence="6">
    <location>
        <begin position="38"/>
        <end position="488"/>
    </location>
</feature>
<accession>A0A438N7D0</accession>
<feature type="active site" description="Charge relay system" evidence="5">
    <location>
        <position position="94"/>
    </location>
</feature>
<dbReference type="InterPro" id="IPR036928">
    <property type="entry name" value="AS_sf"/>
</dbReference>
<evidence type="ECO:0000256" key="1">
    <source>
        <dbReference type="ARBA" id="ARBA00001311"/>
    </source>
</evidence>
<evidence type="ECO:0000259" key="6">
    <source>
        <dbReference type="Pfam" id="PF01425"/>
    </source>
</evidence>
<dbReference type="PANTHER" id="PTHR46072:SF4">
    <property type="entry name" value="AMIDASE C550.07-RELATED"/>
    <property type="match status" value="1"/>
</dbReference>
<dbReference type="InterPro" id="IPR023631">
    <property type="entry name" value="Amidase_dom"/>
</dbReference>
<dbReference type="Proteomes" id="UP000288859">
    <property type="component" value="Unassembled WGS sequence"/>
</dbReference>
<comment type="catalytic activity">
    <reaction evidence="1">
        <text>a monocarboxylic acid amide + H2O = a monocarboxylate + NH4(+)</text>
        <dbReference type="Rhea" id="RHEA:12020"/>
        <dbReference type="ChEBI" id="CHEBI:15377"/>
        <dbReference type="ChEBI" id="CHEBI:28938"/>
        <dbReference type="ChEBI" id="CHEBI:35757"/>
        <dbReference type="ChEBI" id="CHEBI:83628"/>
        <dbReference type="EC" id="3.5.1.4"/>
    </reaction>
</comment>
<comment type="caution">
    <text evidence="7">The sequence shown here is derived from an EMBL/GenBank/DDBJ whole genome shotgun (WGS) entry which is preliminary data.</text>
</comment>
<name>A0A438N7D0_EXOME</name>
<proteinExistence type="inferred from homology"/>
<organism evidence="7 8">
    <name type="scientific">Exophiala mesophila</name>
    <name type="common">Black yeast-like fungus</name>
    <dbReference type="NCBI Taxonomy" id="212818"/>
    <lineage>
        <taxon>Eukaryota</taxon>
        <taxon>Fungi</taxon>
        <taxon>Dikarya</taxon>
        <taxon>Ascomycota</taxon>
        <taxon>Pezizomycotina</taxon>
        <taxon>Eurotiomycetes</taxon>
        <taxon>Chaetothyriomycetidae</taxon>
        <taxon>Chaetothyriales</taxon>
        <taxon>Herpotrichiellaceae</taxon>
        <taxon>Exophiala</taxon>
    </lineage>
</organism>
<evidence type="ECO:0000256" key="3">
    <source>
        <dbReference type="ARBA" id="ARBA00012922"/>
    </source>
</evidence>
<protein>
    <recommendedName>
        <fullName evidence="3">amidase</fullName>
        <ecNumber evidence="3">3.5.1.4</ecNumber>
    </recommendedName>
</protein>
<evidence type="ECO:0000256" key="4">
    <source>
        <dbReference type="ARBA" id="ARBA00022801"/>
    </source>
</evidence>
<feature type="active site" description="Charge relay system" evidence="5">
    <location>
        <position position="169"/>
    </location>
</feature>
<dbReference type="AlphaFoldDB" id="A0A438N7D0"/>
<dbReference type="PROSITE" id="PS00571">
    <property type="entry name" value="AMIDASES"/>
    <property type="match status" value="1"/>
</dbReference>
<evidence type="ECO:0000313" key="8">
    <source>
        <dbReference type="Proteomes" id="UP000288859"/>
    </source>
</evidence>
<evidence type="ECO:0000313" key="7">
    <source>
        <dbReference type="EMBL" id="RVX71673.1"/>
    </source>
</evidence>
<keyword evidence="4" id="KW-0378">Hydrolase</keyword>
<gene>
    <name evidence="7" type="ORF">B0A52_03857</name>
</gene>
<dbReference type="Pfam" id="PF01425">
    <property type="entry name" value="Amidase"/>
    <property type="match status" value="1"/>
</dbReference>
<dbReference type="OrthoDB" id="6428749at2759"/>